<dbReference type="SUPFAM" id="SSF89392">
    <property type="entry name" value="Prokaryotic lipoproteins and lipoprotein localization factors"/>
    <property type="match status" value="1"/>
</dbReference>
<dbReference type="Proteomes" id="UP000019225">
    <property type="component" value="Chromosome"/>
</dbReference>
<feature type="chain" id="PRO_5004874799" evidence="4">
    <location>
        <begin position="22"/>
        <end position="226"/>
    </location>
</feature>
<dbReference type="GO" id="GO:0030313">
    <property type="term" value="C:cell envelope"/>
    <property type="evidence" value="ECO:0007669"/>
    <property type="project" value="UniProtKB-SubCell"/>
</dbReference>
<keyword evidence="3" id="KW-1003">Cell membrane</keyword>
<evidence type="ECO:0000256" key="3">
    <source>
        <dbReference type="ARBA" id="ARBA00022475"/>
    </source>
</evidence>
<dbReference type="EMBL" id="CP007155">
    <property type="protein sequence ID" value="AHH94450.1"/>
    <property type="molecule type" value="Genomic_DNA"/>
</dbReference>
<dbReference type="CDD" id="cd16334">
    <property type="entry name" value="LppX-like"/>
    <property type="match status" value="1"/>
</dbReference>
<dbReference type="eggNOG" id="ENOG50338Y0">
    <property type="taxonomic scope" value="Bacteria"/>
</dbReference>
<evidence type="ECO:0000256" key="1">
    <source>
        <dbReference type="ARBA" id="ARBA00004196"/>
    </source>
</evidence>
<keyword evidence="6" id="KW-1185">Reference proteome</keyword>
<dbReference type="InterPro" id="IPR009830">
    <property type="entry name" value="LppX/LprAFG"/>
</dbReference>
<comment type="similarity">
    <text evidence="2">Belongs to the LppX/LprAFG lipoprotein family.</text>
</comment>
<dbReference type="STRING" id="1449976.KALB_1077"/>
<dbReference type="Gene3D" id="2.50.20.20">
    <property type="match status" value="1"/>
</dbReference>
<dbReference type="InterPro" id="IPR029046">
    <property type="entry name" value="LolA/LolB/LppX"/>
</dbReference>
<protein>
    <submittedName>
        <fullName evidence="5">Putative secreted protein</fullName>
    </submittedName>
</protein>
<dbReference type="KEGG" id="kal:KALB_1077"/>
<evidence type="ECO:0000256" key="4">
    <source>
        <dbReference type="SAM" id="SignalP"/>
    </source>
</evidence>
<keyword evidence="4" id="KW-0732">Signal</keyword>
<evidence type="ECO:0000313" key="5">
    <source>
        <dbReference type="EMBL" id="AHH94450.1"/>
    </source>
</evidence>
<proteinExistence type="inferred from homology"/>
<comment type="subcellular location">
    <subcellularLocation>
        <location evidence="1">Cell envelope</location>
    </subcellularLocation>
</comment>
<organism evidence="5 6">
    <name type="scientific">Kutzneria albida DSM 43870</name>
    <dbReference type="NCBI Taxonomy" id="1449976"/>
    <lineage>
        <taxon>Bacteria</taxon>
        <taxon>Bacillati</taxon>
        <taxon>Actinomycetota</taxon>
        <taxon>Actinomycetes</taxon>
        <taxon>Pseudonocardiales</taxon>
        <taxon>Pseudonocardiaceae</taxon>
        <taxon>Kutzneria</taxon>
    </lineage>
</organism>
<dbReference type="HOGENOM" id="CLU_074100_2_0_11"/>
<reference evidence="5 6" key="1">
    <citation type="journal article" date="2014" name="BMC Genomics">
        <title>Complete genome sequence of producer of the glycopeptide antibiotic Aculeximycin Kutzneria albida DSM 43870T, a representative of minor genus of Pseudonocardiaceae.</title>
        <authorList>
            <person name="Rebets Y."/>
            <person name="Tokovenko B."/>
            <person name="Lushchyk I."/>
            <person name="Ruckert C."/>
            <person name="Zaburannyi N."/>
            <person name="Bechthold A."/>
            <person name="Kalinowski J."/>
            <person name="Luzhetskyy A."/>
        </authorList>
    </citation>
    <scope>NUCLEOTIDE SEQUENCE [LARGE SCALE GENOMIC DNA]</scope>
    <source>
        <strain evidence="5">DSM 43870</strain>
    </source>
</reference>
<dbReference type="AlphaFoldDB" id="W5W0Y0"/>
<keyword evidence="3" id="KW-0472">Membrane</keyword>
<dbReference type="PROSITE" id="PS51257">
    <property type="entry name" value="PROKAR_LIPOPROTEIN"/>
    <property type="match status" value="1"/>
</dbReference>
<gene>
    <name evidence="5" type="ORF">KALB_1077</name>
</gene>
<sequence length="226" mass="23120">MAHRRATLSAVLIAATFTAGCTSGTGSSVGPLPDGKTELAKAAESMRSVQSTHFTITVDGELPGVPVRNADGDLTSSGTAKGNAKVSEFGQLVQLDFVLVDGTAFIKGPTGGYQKMSATLATAIYDPATILNADKGVSKVLSSVESPEAEAQEDDAYRISGKVSKAVVSSLVPGIASDVTGKFWISSSGQPYLKQAKFDVPNGQGKAMVTVVLSNINAPVTITAPA</sequence>
<accession>W5W0Y0</accession>
<dbReference type="RefSeq" id="WP_025354694.1">
    <property type="nucleotide sequence ID" value="NZ_CP007155.1"/>
</dbReference>
<evidence type="ECO:0000256" key="2">
    <source>
        <dbReference type="ARBA" id="ARBA00009194"/>
    </source>
</evidence>
<name>W5W0Y0_9PSEU</name>
<evidence type="ECO:0000313" key="6">
    <source>
        <dbReference type="Proteomes" id="UP000019225"/>
    </source>
</evidence>
<feature type="signal peptide" evidence="4">
    <location>
        <begin position="1"/>
        <end position="21"/>
    </location>
</feature>
<dbReference type="Pfam" id="PF07161">
    <property type="entry name" value="LppX_LprAFG"/>
    <property type="match status" value="1"/>
</dbReference>
<dbReference type="OrthoDB" id="4763237at2"/>